<reference evidence="5" key="1">
    <citation type="submission" date="2021-12" db="EMBL/GenBank/DDBJ databases">
        <title>Convergent genome expansion in fungi linked to evolution of root-endophyte symbiosis.</title>
        <authorList>
            <consortium name="DOE Joint Genome Institute"/>
            <person name="Ke Y.-H."/>
            <person name="Bonito G."/>
            <person name="Liao H.-L."/>
            <person name="Looney B."/>
            <person name="Rojas-Flechas A."/>
            <person name="Nash J."/>
            <person name="Hameed K."/>
            <person name="Schadt C."/>
            <person name="Martin F."/>
            <person name="Crous P.W."/>
            <person name="Miettinen O."/>
            <person name="Magnuson J.K."/>
            <person name="Labbe J."/>
            <person name="Jacobson D."/>
            <person name="Doktycz M.J."/>
            <person name="Veneault-Fourrey C."/>
            <person name="Kuo A."/>
            <person name="Mondo S."/>
            <person name="Calhoun S."/>
            <person name="Riley R."/>
            <person name="Ohm R."/>
            <person name="LaButti K."/>
            <person name="Andreopoulos B."/>
            <person name="Pangilinan J."/>
            <person name="Nolan M."/>
            <person name="Tritt A."/>
            <person name="Clum A."/>
            <person name="Lipzen A."/>
            <person name="Daum C."/>
            <person name="Barry K."/>
            <person name="Grigoriev I.V."/>
            <person name="Vilgalys R."/>
        </authorList>
    </citation>
    <scope>NUCLEOTIDE SEQUENCE</scope>
    <source>
        <strain evidence="5">PMI_201</strain>
    </source>
</reference>
<evidence type="ECO:0000259" key="3">
    <source>
        <dbReference type="Pfam" id="PF14612"/>
    </source>
</evidence>
<evidence type="ECO:0000256" key="2">
    <source>
        <dbReference type="SAM" id="MobiDB-lite"/>
    </source>
</evidence>
<evidence type="ECO:0000256" key="1">
    <source>
        <dbReference type="SAM" id="Coils"/>
    </source>
</evidence>
<evidence type="ECO:0000313" key="6">
    <source>
        <dbReference type="Proteomes" id="UP001201262"/>
    </source>
</evidence>
<feature type="compositionally biased region" description="Low complexity" evidence="2">
    <location>
        <begin position="11"/>
        <end position="21"/>
    </location>
</feature>
<organism evidence="5 6">
    <name type="scientific">Talaromyces proteolyticus</name>
    <dbReference type="NCBI Taxonomy" id="1131652"/>
    <lineage>
        <taxon>Eukaryota</taxon>
        <taxon>Fungi</taxon>
        <taxon>Dikarya</taxon>
        <taxon>Ascomycota</taxon>
        <taxon>Pezizomycotina</taxon>
        <taxon>Eurotiomycetes</taxon>
        <taxon>Eurotiomycetidae</taxon>
        <taxon>Eurotiales</taxon>
        <taxon>Trichocomaceae</taxon>
        <taxon>Talaromyces</taxon>
        <taxon>Talaromyces sect. Bacilispori</taxon>
    </lineage>
</organism>
<dbReference type="AlphaFoldDB" id="A0AAD4KF71"/>
<dbReference type="GO" id="GO:0031011">
    <property type="term" value="C:Ino80 complex"/>
    <property type="evidence" value="ECO:0007669"/>
    <property type="project" value="InterPro"/>
</dbReference>
<proteinExistence type="predicted"/>
<dbReference type="Proteomes" id="UP001201262">
    <property type="component" value="Unassembled WGS sequence"/>
</dbReference>
<gene>
    <name evidence="5" type="ORF">BGW36DRAFT_392246</name>
</gene>
<dbReference type="InterPro" id="IPR032742">
    <property type="entry name" value="Iec3_N"/>
</dbReference>
<feature type="domain" description="INO80 complex subunit 3 N-terminal" evidence="3">
    <location>
        <begin position="27"/>
        <end position="95"/>
    </location>
</feature>
<keyword evidence="1" id="KW-0175">Coiled coil</keyword>
<dbReference type="EMBL" id="JAJTJA010000017">
    <property type="protein sequence ID" value="KAH8688828.1"/>
    <property type="molecule type" value="Genomic_DNA"/>
</dbReference>
<accession>A0AAD4KF71</accession>
<feature type="region of interest" description="Disordered" evidence="2">
    <location>
        <begin position="1"/>
        <end position="25"/>
    </location>
</feature>
<dbReference type="Pfam" id="PF14612">
    <property type="entry name" value="Ino80_Iec3"/>
    <property type="match status" value="1"/>
</dbReference>
<dbReference type="RefSeq" id="XP_046065300.1">
    <property type="nucleotide sequence ID" value="XM_046217675.1"/>
</dbReference>
<comment type="caution">
    <text evidence="5">The sequence shown here is derived from an EMBL/GenBank/DDBJ whole genome shotgun (WGS) entry which is preliminary data.</text>
</comment>
<dbReference type="GeneID" id="70247962"/>
<dbReference type="InterPro" id="IPR055449">
    <property type="entry name" value="Iec3-like_M"/>
</dbReference>
<feature type="domain" description="INO80 complex subunit 3-like middle region" evidence="4">
    <location>
        <begin position="165"/>
        <end position="254"/>
    </location>
</feature>
<evidence type="ECO:0000313" key="5">
    <source>
        <dbReference type="EMBL" id="KAH8688828.1"/>
    </source>
</evidence>
<feature type="coiled-coil region" evidence="1">
    <location>
        <begin position="114"/>
        <end position="141"/>
    </location>
</feature>
<name>A0AAD4KF71_9EURO</name>
<sequence>MPLEQEDTQSTTGDATDGTATHKQSYRSFKKKFAKLKLQFELKMRDSENLIREQLRIEDLSKQIQETNDQLLEVLMEFNESLQVKPSLRYDLSIPDDAPLSPEPEDNSLSFYTASAAKAALREAKAELEAGEITAETYRRLEDAVKRSNAYQPAVKYAALQQLSQYEPATETDSLRDNELLSHSLGYMTPEHEYEYLLRSDTQLGDSEAAGPLSRLPEKPTWTERMREASLANPSSVYNWLRRNNPQIFLQDNDNASEKGVGAPRPSNLRVSKRAPTSRNAAKEEDMYDEDGIALETPEPSSSKGKRKRDEDTGYRPKGGRSSTGRKKKETDSNFSGRRSKRSSGVGA</sequence>
<keyword evidence="6" id="KW-1185">Reference proteome</keyword>
<protein>
    <submittedName>
        <fullName evidence="5">IEC3 subunit of the Ino80 complex, chromatin re-modelling-domain-containing protein</fullName>
    </submittedName>
</protein>
<dbReference type="Pfam" id="PF24244">
    <property type="entry name" value="Iec3-like_M"/>
    <property type="match status" value="1"/>
</dbReference>
<dbReference type="GO" id="GO:0006338">
    <property type="term" value="P:chromatin remodeling"/>
    <property type="evidence" value="ECO:0007669"/>
    <property type="project" value="InterPro"/>
</dbReference>
<feature type="coiled-coil region" evidence="1">
    <location>
        <begin position="50"/>
        <end position="77"/>
    </location>
</feature>
<feature type="region of interest" description="Disordered" evidence="2">
    <location>
        <begin position="250"/>
        <end position="348"/>
    </location>
</feature>
<evidence type="ECO:0000259" key="4">
    <source>
        <dbReference type="Pfam" id="PF24244"/>
    </source>
</evidence>